<evidence type="ECO:0000256" key="3">
    <source>
        <dbReference type="ARBA" id="ARBA00022801"/>
    </source>
</evidence>
<dbReference type="InterPro" id="IPR001650">
    <property type="entry name" value="Helicase_C-like"/>
</dbReference>
<keyword evidence="7" id="KW-0539">Nucleus</keyword>
<dbReference type="EC" id="5.6.2.4" evidence="7"/>
<name>A0A7S1BN62_9STRA</name>
<dbReference type="PANTHER" id="PTHR13710:SF155">
    <property type="entry name" value="ATP-DEPENDENT DNA HELICASE Q-LIKE 3"/>
    <property type="match status" value="1"/>
</dbReference>
<feature type="compositionally biased region" description="Polar residues" evidence="8">
    <location>
        <begin position="85"/>
        <end position="97"/>
    </location>
</feature>
<feature type="domain" description="Helicase ATP-binding" evidence="9">
    <location>
        <begin position="165"/>
        <end position="374"/>
    </location>
</feature>
<gene>
    <name evidence="11" type="ORF">CHYS00102_LOCUS20088</name>
</gene>
<dbReference type="InterPro" id="IPR027417">
    <property type="entry name" value="P-loop_NTPase"/>
</dbReference>
<dbReference type="Gene3D" id="3.40.50.300">
    <property type="entry name" value="P-loop containing nucleotide triphosphate hydrolases"/>
    <property type="match status" value="2"/>
</dbReference>
<comment type="catalytic activity">
    <reaction evidence="7">
        <text>ATP + H2O = ADP + phosphate + H(+)</text>
        <dbReference type="Rhea" id="RHEA:13065"/>
        <dbReference type="ChEBI" id="CHEBI:15377"/>
        <dbReference type="ChEBI" id="CHEBI:15378"/>
        <dbReference type="ChEBI" id="CHEBI:30616"/>
        <dbReference type="ChEBI" id="CHEBI:43474"/>
        <dbReference type="ChEBI" id="CHEBI:456216"/>
    </reaction>
</comment>
<dbReference type="InterPro" id="IPR014001">
    <property type="entry name" value="Helicase_ATP-bd"/>
</dbReference>
<comment type="subcellular location">
    <subcellularLocation>
        <location evidence="7">Nucleus</location>
    </subcellularLocation>
</comment>
<evidence type="ECO:0000256" key="6">
    <source>
        <dbReference type="ARBA" id="ARBA00034617"/>
    </source>
</evidence>
<evidence type="ECO:0000259" key="9">
    <source>
        <dbReference type="PROSITE" id="PS51192"/>
    </source>
</evidence>
<dbReference type="CDD" id="cd17920">
    <property type="entry name" value="DEXHc_RecQ"/>
    <property type="match status" value="1"/>
</dbReference>
<feature type="region of interest" description="Disordered" evidence="8">
    <location>
        <begin position="1"/>
        <end position="106"/>
    </location>
</feature>
<dbReference type="NCBIfam" id="TIGR00614">
    <property type="entry name" value="recQ_fam"/>
    <property type="match status" value="1"/>
</dbReference>
<evidence type="ECO:0000313" key="11">
    <source>
        <dbReference type="EMBL" id="CAD8892879.1"/>
    </source>
</evidence>
<dbReference type="GO" id="GO:0016787">
    <property type="term" value="F:hydrolase activity"/>
    <property type="evidence" value="ECO:0007669"/>
    <property type="project" value="UniProtKB-KW"/>
</dbReference>
<evidence type="ECO:0000256" key="7">
    <source>
        <dbReference type="RuleBase" id="RU364117"/>
    </source>
</evidence>
<comment type="similarity">
    <text evidence="1 7">Belongs to the helicase family. RecQ subfamily.</text>
</comment>
<protein>
    <recommendedName>
        <fullName evidence="7">ATP-dependent DNA helicase</fullName>
        <ecNumber evidence="7">5.6.2.4</ecNumber>
    </recommendedName>
</protein>
<reference evidence="11" key="1">
    <citation type="submission" date="2021-01" db="EMBL/GenBank/DDBJ databases">
        <authorList>
            <person name="Corre E."/>
            <person name="Pelletier E."/>
            <person name="Niang G."/>
            <person name="Scheremetjew M."/>
            <person name="Finn R."/>
            <person name="Kale V."/>
            <person name="Holt S."/>
            <person name="Cochrane G."/>
            <person name="Meng A."/>
            <person name="Brown T."/>
            <person name="Cohen L."/>
        </authorList>
    </citation>
    <scope>NUCLEOTIDE SEQUENCE</scope>
    <source>
        <strain evidence="11">308</strain>
    </source>
</reference>
<dbReference type="SMART" id="SM00490">
    <property type="entry name" value="HELICc"/>
    <property type="match status" value="1"/>
</dbReference>
<evidence type="ECO:0000256" key="5">
    <source>
        <dbReference type="ARBA" id="ARBA00022840"/>
    </source>
</evidence>
<dbReference type="PROSITE" id="PS51192">
    <property type="entry name" value="HELICASE_ATP_BIND_1"/>
    <property type="match status" value="1"/>
</dbReference>
<dbReference type="GO" id="GO:0005634">
    <property type="term" value="C:nucleus"/>
    <property type="evidence" value="ECO:0007669"/>
    <property type="project" value="UniProtKB-SubCell"/>
</dbReference>
<proteinExistence type="inferred from homology"/>
<dbReference type="GO" id="GO:0043138">
    <property type="term" value="F:3'-5' DNA helicase activity"/>
    <property type="evidence" value="ECO:0007669"/>
    <property type="project" value="UniProtKB-EC"/>
</dbReference>
<dbReference type="AlphaFoldDB" id="A0A7S1BN62"/>
<keyword evidence="2 7" id="KW-0547">Nucleotide-binding</keyword>
<dbReference type="EMBL" id="HBFR01027762">
    <property type="protein sequence ID" value="CAD8892879.1"/>
    <property type="molecule type" value="Transcribed_RNA"/>
</dbReference>
<dbReference type="SUPFAM" id="SSF52540">
    <property type="entry name" value="P-loop containing nucleoside triphosphate hydrolases"/>
    <property type="match status" value="1"/>
</dbReference>
<evidence type="ECO:0000256" key="4">
    <source>
        <dbReference type="ARBA" id="ARBA00022806"/>
    </source>
</evidence>
<dbReference type="PANTHER" id="PTHR13710">
    <property type="entry name" value="DNA HELICASE RECQ FAMILY MEMBER"/>
    <property type="match status" value="1"/>
</dbReference>
<keyword evidence="5 7" id="KW-0067">ATP-binding</keyword>
<dbReference type="Pfam" id="PF16124">
    <property type="entry name" value="RecQ_Zn_bind"/>
    <property type="match status" value="1"/>
</dbReference>
<feature type="compositionally biased region" description="Polar residues" evidence="8">
    <location>
        <begin position="48"/>
        <end position="58"/>
    </location>
</feature>
<evidence type="ECO:0000256" key="2">
    <source>
        <dbReference type="ARBA" id="ARBA00022741"/>
    </source>
</evidence>
<dbReference type="Pfam" id="PF00270">
    <property type="entry name" value="DEAD"/>
    <property type="match status" value="2"/>
</dbReference>
<evidence type="ECO:0000256" key="1">
    <source>
        <dbReference type="ARBA" id="ARBA00005446"/>
    </source>
</evidence>
<feature type="compositionally biased region" description="Basic and acidic residues" evidence="8">
    <location>
        <begin position="68"/>
        <end position="81"/>
    </location>
</feature>
<accession>A0A7S1BN62</accession>
<dbReference type="GO" id="GO:0000724">
    <property type="term" value="P:double-strand break repair via homologous recombination"/>
    <property type="evidence" value="ECO:0007669"/>
    <property type="project" value="TreeGrafter"/>
</dbReference>
<keyword evidence="3 7" id="KW-0378">Hydrolase</keyword>
<dbReference type="InterPro" id="IPR011545">
    <property type="entry name" value="DEAD/DEAH_box_helicase_dom"/>
</dbReference>
<dbReference type="InterPro" id="IPR032284">
    <property type="entry name" value="RecQ_Zn-bd"/>
</dbReference>
<feature type="domain" description="Helicase C-terminal" evidence="10">
    <location>
        <begin position="404"/>
        <end position="569"/>
    </location>
</feature>
<keyword evidence="4 7" id="KW-0347">Helicase</keyword>
<evidence type="ECO:0000259" key="10">
    <source>
        <dbReference type="PROSITE" id="PS51194"/>
    </source>
</evidence>
<comment type="catalytic activity">
    <reaction evidence="6 7">
        <text>Couples ATP hydrolysis with the unwinding of duplex DNA by translocating in the 3'-5' direction.</text>
        <dbReference type="EC" id="5.6.2.4"/>
    </reaction>
</comment>
<dbReference type="GO" id="GO:0003676">
    <property type="term" value="F:nucleic acid binding"/>
    <property type="evidence" value="ECO:0007669"/>
    <property type="project" value="InterPro"/>
</dbReference>
<dbReference type="PROSITE" id="PS51194">
    <property type="entry name" value="HELICASE_CTER"/>
    <property type="match status" value="1"/>
</dbReference>
<dbReference type="GO" id="GO:0005694">
    <property type="term" value="C:chromosome"/>
    <property type="evidence" value="ECO:0007669"/>
    <property type="project" value="TreeGrafter"/>
</dbReference>
<evidence type="ECO:0000256" key="8">
    <source>
        <dbReference type="SAM" id="MobiDB-lite"/>
    </source>
</evidence>
<organism evidence="11">
    <name type="scientific">Corethron hystrix</name>
    <dbReference type="NCBI Taxonomy" id="216773"/>
    <lineage>
        <taxon>Eukaryota</taxon>
        <taxon>Sar</taxon>
        <taxon>Stramenopiles</taxon>
        <taxon>Ochrophyta</taxon>
        <taxon>Bacillariophyta</taxon>
        <taxon>Coscinodiscophyceae</taxon>
        <taxon>Corethrophycidae</taxon>
        <taxon>Corethrales</taxon>
        <taxon>Corethraceae</taxon>
        <taxon>Corethron</taxon>
    </lineage>
</organism>
<dbReference type="InterPro" id="IPR004589">
    <property type="entry name" value="DNA_helicase_ATP-dep_RecQ"/>
</dbReference>
<dbReference type="Pfam" id="PF00271">
    <property type="entry name" value="Helicase_C"/>
    <property type="match status" value="1"/>
</dbReference>
<dbReference type="GO" id="GO:0005737">
    <property type="term" value="C:cytoplasm"/>
    <property type="evidence" value="ECO:0007669"/>
    <property type="project" value="TreeGrafter"/>
</dbReference>
<sequence length="724" mass="80788">MDRDLPGGSGAKNKCQEQTMVSSDTSPHKKIKLKDADQSDMSALPSGASKTSINSSCPHPSLMYPPTRSERESKWKEEKHPCKIGTSSQTISPSDQQATDDKEFRSKYSVPTLQVSKIPNRNYRSRATNAKITWNQVQTTLRNIFGHSSLHPLQREAISSVLSLDPQYANCKQTLLLLATGGGKSLVYQLPALLLPGITVVVSPLVSLMVDQSERLKTLLRNTEFDVSVLSSASDAAANRKVVDRILSMAKKPPSSSSSKSSAGASDIRYHCASSSSSRLKKIVKILYCTPELISTEKFRNVLRALHFRNYLSLFAFDEAHCVSSWGHDFRPAYRRLGWLRSEFEDVSVVACTATATGSVIRDIGETLEFEKKTCAMHVGSFNRHNIFYEVRHKHLLDSSYGGAIADLISFIRSQHRQCEVKNEPCTGVVYVFRRQDTSDLAQKISRACDDANIIALPYHAGLKDDLRTETQKRWTSGNVNVVVATIAFGMGIDLPHVRYVIHWNLAKSVEGFYQESGRAGRDGKQARSIVYYDLSDLQMYSFLNKKSFFGSNDQTGEERNHKALDEMSEYCVLQGCRRQYLLGHFGESIKTSVCQKTCDYCKDPNATVSTSCNETIVNHRSNILKERVYKQIKQGYDNQYASEEDKGLENDGDGFYKFSRSGKDSLLVKYSVPVDKFASSKGKGKGLACSTDILSKYETLEVNTRKGKSGFVNFKNPRKVTGS</sequence>
<feature type="compositionally biased region" description="Polar residues" evidence="8">
    <location>
        <begin position="16"/>
        <end position="25"/>
    </location>
</feature>
<dbReference type="GO" id="GO:0005524">
    <property type="term" value="F:ATP binding"/>
    <property type="evidence" value="ECO:0007669"/>
    <property type="project" value="UniProtKB-KW"/>
</dbReference>
<dbReference type="GO" id="GO:0009378">
    <property type="term" value="F:four-way junction helicase activity"/>
    <property type="evidence" value="ECO:0007669"/>
    <property type="project" value="TreeGrafter"/>
</dbReference>
<dbReference type="SMART" id="SM00487">
    <property type="entry name" value="DEXDc"/>
    <property type="match status" value="1"/>
</dbReference>